<evidence type="ECO:0000313" key="2">
    <source>
        <dbReference type="EMBL" id="CAD6223790.1"/>
    </source>
</evidence>
<dbReference type="Pfam" id="PF24758">
    <property type="entry name" value="LRR_At5g56370"/>
    <property type="match status" value="1"/>
</dbReference>
<organism evidence="2 3">
    <name type="scientific">Miscanthus lutarioriparius</name>
    <dbReference type="NCBI Taxonomy" id="422564"/>
    <lineage>
        <taxon>Eukaryota</taxon>
        <taxon>Viridiplantae</taxon>
        <taxon>Streptophyta</taxon>
        <taxon>Embryophyta</taxon>
        <taxon>Tracheophyta</taxon>
        <taxon>Spermatophyta</taxon>
        <taxon>Magnoliopsida</taxon>
        <taxon>Liliopsida</taxon>
        <taxon>Poales</taxon>
        <taxon>Poaceae</taxon>
        <taxon>PACMAD clade</taxon>
        <taxon>Panicoideae</taxon>
        <taxon>Andropogonodae</taxon>
        <taxon>Andropogoneae</taxon>
        <taxon>Saccharinae</taxon>
        <taxon>Miscanthus</taxon>
    </lineage>
</organism>
<dbReference type="InterPro" id="IPR055411">
    <property type="entry name" value="LRR_FXL15/At3g58940/PEG3-like"/>
</dbReference>
<dbReference type="InterPro" id="IPR032675">
    <property type="entry name" value="LRR_dom_sf"/>
</dbReference>
<dbReference type="PANTHER" id="PTHR34709">
    <property type="entry name" value="OS10G0396666 PROTEIN"/>
    <property type="match status" value="1"/>
</dbReference>
<dbReference type="EMBL" id="CAJGYO010000004">
    <property type="protein sequence ID" value="CAD6223790.1"/>
    <property type="molecule type" value="Genomic_DNA"/>
</dbReference>
<dbReference type="PANTHER" id="PTHR34709:SF62">
    <property type="entry name" value="OS12G0545400 PROTEIN"/>
    <property type="match status" value="1"/>
</dbReference>
<comment type="caution">
    <text evidence="2">The sequence shown here is derived from an EMBL/GenBank/DDBJ whole genome shotgun (WGS) entry which is preliminary data.</text>
</comment>
<dbReference type="AlphaFoldDB" id="A0A811NJY0"/>
<dbReference type="Proteomes" id="UP000604825">
    <property type="component" value="Unassembled WGS sequence"/>
</dbReference>
<dbReference type="InterPro" id="IPR055312">
    <property type="entry name" value="FBL15-like"/>
</dbReference>
<protein>
    <recommendedName>
        <fullName evidence="1">F-box/LRR-repeat protein 15/At3g58940/PEG3-like LRR domain-containing protein</fullName>
    </recommendedName>
</protein>
<gene>
    <name evidence="2" type="ORF">NCGR_LOCUS16179</name>
</gene>
<evidence type="ECO:0000313" key="3">
    <source>
        <dbReference type="Proteomes" id="UP000604825"/>
    </source>
</evidence>
<reference evidence="2" key="1">
    <citation type="submission" date="2020-10" db="EMBL/GenBank/DDBJ databases">
        <authorList>
            <person name="Han B."/>
            <person name="Lu T."/>
            <person name="Zhao Q."/>
            <person name="Huang X."/>
            <person name="Zhao Y."/>
        </authorList>
    </citation>
    <scope>NUCLEOTIDE SEQUENCE</scope>
</reference>
<evidence type="ECO:0000259" key="1">
    <source>
        <dbReference type="Pfam" id="PF24758"/>
    </source>
</evidence>
<dbReference type="SUPFAM" id="SSF52047">
    <property type="entry name" value="RNI-like"/>
    <property type="match status" value="1"/>
</dbReference>
<keyword evidence="3" id="KW-1185">Reference proteome</keyword>
<sequence length="399" mass="44642">MVLTRLRCARTAARTALVARRWRRVWPGLLEVSFRGLAPDAIHEALARFTRTSLEAIDIHVSRGTGHRALDAGSVTSLLHAAASRSPVKLALTIPVFLYFPVDLPRFDFATLIELDVWDVRFALPAATEFPKLETLSLSGCIMDLAALVPRCPRLRVLSVTRTPHEADTITVHSASLQELVVSAFRSTPTIDIVAPALRKLTLASHPDNSLSVVAPMVEEVAWRCLYYSMYVGIGKMWRVFSINIRAVEKMDLTDDDNNDDEGSHQPRRAHALSLDILDTPYPSQRDFAEELEKIPVTSFSVLELKIATWGHVLGPLLLNLLRICTAVQRLDMVLMDTRIKGFKGDDEEINFLKLLFRCAPMLKTMTLKLSGEVTGDWYNIFLDTVLEYPYVNSSVCIG</sequence>
<accession>A0A811NJY0</accession>
<proteinExistence type="predicted"/>
<dbReference type="OrthoDB" id="649076at2759"/>
<dbReference type="Gene3D" id="3.80.10.10">
    <property type="entry name" value="Ribonuclease Inhibitor"/>
    <property type="match status" value="1"/>
</dbReference>
<feature type="domain" description="F-box/LRR-repeat protein 15/At3g58940/PEG3-like LRR" evidence="1">
    <location>
        <begin position="100"/>
        <end position="205"/>
    </location>
</feature>
<name>A0A811NJY0_9POAL</name>